<comment type="similarity">
    <text evidence="1">Belongs to the Mg-chelatase subunits D/I family. ComM subfamily.</text>
</comment>
<dbReference type="Pfam" id="PF01078">
    <property type="entry name" value="Mg_chelatase"/>
    <property type="match status" value="1"/>
</dbReference>
<dbReference type="InterPro" id="IPR014721">
    <property type="entry name" value="Ribsml_uS5_D2-typ_fold_subgr"/>
</dbReference>
<dbReference type="InterPro" id="IPR001208">
    <property type="entry name" value="MCM_dom"/>
</dbReference>
<accession>A0A7V0Z7V9</accession>
<dbReference type="GO" id="GO:0003677">
    <property type="term" value="F:DNA binding"/>
    <property type="evidence" value="ECO:0007669"/>
    <property type="project" value="InterPro"/>
</dbReference>
<dbReference type="NCBIfam" id="TIGR00368">
    <property type="entry name" value="YifB family Mg chelatase-like AAA ATPase"/>
    <property type="match status" value="1"/>
</dbReference>
<evidence type="ECO:0000256" key="1">
    <source>
        <dbReference type="ARBA" id="ARBA00006354"/>
    </source>
</evidence>
<evidence type="ECO:0000259" key="4">
    <source>
        <dbReference type="SMART" id="SM00382"/>
    </source>
</evidence>
<dbReference type="PANTHER" id="PTHR32039:SF7">
    <property type="entry name" value="COMPETENCE PROTEIN COMM"/>
    <property type="match status" value="1"/>
</dbReference>
<organism evidence="5">
    <name type="scientific">candidate division WOR-3 bacterium</name>
    <dbReference type="NCBI Taxonomy" id="2052148"/>
    <lineage>
        <taxon>Bacteria</taxon>
        <taxon>Bacteria division WOR-3</taxon>
    </lineage>
</organism>
<dbReference type="Pfam" id="PF13541">
    <property type="entry name" value="ChlI"/>
    <property type="match status" value="1"/>
</dbReference>
<dbReference type="InterPro" id="IPR003593">
    <property type="entry name" value="AAA+_ATPase"/>
</dbReference>
<proteinExistence type="inferred from homology"/>
<dbReference type="InterPro" id="IPR045006">
    <property type="entry name" value="CHLI-like"/>
</dbReference>
<dbReference type="Gene3D" id="3.30.230.10">
    <property type="match status" value="1"/>
</dbReference>
<dbReference type="PRINTS" id="PR01657">
    <property type="entry name" value="MCMFAMILY"/>
</dbReference>
<dbReference type="SUPFAM" id="SSF52540">
    <property type="entry name" value="P-loop containing nucleoside triphosphate hydrolases"/>
    <property type="match status" value="1"/>
</dbReference>
<dbReference type="InterPro" id="IPR000523">
    <property type="entry name" value="Mg_chelatse_chII-like_cat_dom"/>
</dbReference>
<reference evidence="5" key="1">
    <citation type="journal article" date="2020" name="mSystems">
        <title>Genome- and Community-Level Interaction Insights into Carbon Utilization and Element Cycling Functions of Hydrothermarchaeota in Hydrothermal Sediment.</title>
        <authorList>
            <person name="Zhou Z."/>
            <person name="Liu Y."/>
            <person name="Xu W."/>
            <person name="Pan J."/>
            <person name="Luo Z.H."/>
            <person name="Li M."/>
        </authorList>
    </citation>
    <scope>NUCLEOTIDE SEQUENCE [LARGE SCALE GENOMIC DNA]</scope>
    <source>
        <strain evidence="5">SpSt-258</strain>
    </source>
</reference>
<dbReference type="InterPro" id="IPR004482">
    <property type="entry name" value="Mg_chelat-rel"/>
</dbReference>
<dbReference type="InterPro" id="IPR020568">
    <property type="entry name" value="Ribosomal_Su5_D2-typ_SF"/>
</dbReference>
<protein>
    <submittedName>
        <fullName evidence="5">ATP-binding protein</fullName>
    </submittedName>
</protein>
<dbReference type="Pfam" id="PF13335">
    <property type="entry name" value="Mg_chelatase_C"/>
    <property type="match status" value="1"/>
</dbReference>
<keyword evidence="2" id="KW-0547">Nucleotide-binding</keyword>
<dbReference type="GO" id="GO:0005524">
    <property type="term" value="F:ATP binding"/>
    <property type="evidence" value="ECO:0007669"/>
    <property type="project" value="UniProtKB-KW"/>
</dbReference>
<gene>
    <name evidence="5" type="ORF">ENP86_11760</name>
</gene>
<evidence type="ECO:0000256" key="2">
    <source>
        <dbReference type="ARBA" id="ARBA00022741"/>
    </source>
</evidence>
<dbReference type="PANTHER" id="PTHR32039">
    <property type="entry name" value="MAGNESIUM-CHELATASE SUBUNIT CHLI"/>
    <property type="match status" value="1"/>
</dbReference>
<dbReference type="SUPFAM" id="SSF54211">
    <property type="entry name" value="Ribosomal protein S5 domain 2-like"/>
    <property type="match status" value="1"/>
</dbReference>
<evidence type="ECO:0000256" key="3">
    <source>
        <dbReference type="ARBA" id="ARBA00022840"/>
    </source>
</evidence>
<keyword evidence="3 5" id="KW-0067">ATP-binding</keyword>
<dbReference type="AlphaFoldDB" id="A0A7V0Z7V9"/>
<dbReference type="InterPro" id="IPR027417">
    <property type="entry name" value="P-loop_NTPase"/>
</dbReference>
<dbReference type="Gene3D" id="3.40.50.300">
    <property type="entry name" value="P-loop containing nucleotide triphosphate hydrolases"/>
    <property type="match status" value="1"/>
</dbReference>
<sequence>MLSRVLSCATYGIDGYLVNVEVDLSGGLPGFTTVGLPDNAVKESKDRVYAAIKNAGFRFPSKRITVNLAPADIKKEGSSFDLPIAIGILAASQTVRTSTLERYAILGELSLDGSLRPIKGAISVSLAAQANKLDGLILPSANAKEAAIVEGINVYGFENLIEVVAFLNGELEVSPVVVDREEIFKAVSKYPIDFAEVKGQYHAKRALEIAAAGGHNILMIGPPGTGKTMLARRLVTILPPMTLYEALETTKIHSVAGILPPGESLIGTRPFRAPHHTISDAGIIGGGHIPKPGEVSLAHNGVLFLDELPEFHKNVLEVLRQPLEDGSVTIGRAKVTLTYPARFMLAAAMNPCPCGYFTDPYHECRCTPLQIQHYRAKISGPLLDRIDIHIEVPSLKYDELKSAQPGESSDDIKNRVNKARQIQLNRFKETKRKIFCNAHMETRDIRKFCPIDEESQNLLKTAIEKFGLSARAYDKILKVARTIADLESSENIKVQHIAEAIQYRSLDKDVWQKL</sequence>
<dbReference type="InterPro" id="IPR025158">
    <property type="entry name" value="Mg_chelat-rel_C"/>
</dbReference>
<feature type="domain" description="AAA+ ATPase" evidence="4">
    <location>
        <begin position="213"/>
        <end position="396"/>
    </location>
</feature>
<name>A0A7V0Z7V9_UNCW3</name>
<evidence type="ECO:0000313" key="5">
    <source>
        <dbReference type="EMBL" id="HDY60199.1"/>
    </source>
</evidence>
<dbReference type="EMBL" id="DSKY01000022">
    <property type="protein sequence ID" value="HDY60199.1"/>
    <property type="molecule type" value="Genomic_DNA"/>
</dbReference>
<comment type="caution">
    <text evidence="5">The sequence shown here is derived from an EMBL/GenBank/DDBJ whole genome shotgun (WGS) entry which is preliminary data.</text>
</comment>
<dbReference type="SMART" id="SM00382">
    <property type="entry name" value="AAA"/>
    <property type="match status" value="1"/>
</dbReference>